<evidence type="ECO:0000256" key="8">
    <source>
        <dbReference type="SAM" id="Phobius"/>
    </source>
</evidence>
<evidence type="ECO:0000313" key="9">
    <source>
        <dbReference type="EMBL" id="AHI28173.1"/>
    </source>
</evidence>
<dbReference type="InterPro" id="IPR004254">
    <property type="entry name" value="AdipoR/HlyIII-related"/>
</dbReference>
<feature type="transmembrane region" description="Helical" evidence="8">
    <location>
        <begin position="120"/>
        <end position="142"/>
    </location>
</feature>
<evidence type="ECO:0000313" key="10">
    <source>
        <dbReference type="Proteomes" id="UP000061489"/>
    </source>
</evidence>
<feature type="transmembrane region" description="Helical" evidence="8">
    <location>
        <begin position="176"/>
        <end position="196"/>
    </location>
</feature>
<feature type="binding site" evidence="7">
    <location>
        <position position="207"/>
    </location>
    <ligand>
        <name>Zn(2+)</name>
        <dbReference type="ChEBI" id="CHEBI:29105"/>
    </ligand>
</feature>
<evidence type="ECO:0000256" key="3">
    <source>
        <dbReference type="ARBA" id="ARBA00022475"/>
    </source>
</evidence>
<feature type="transmembrane region" description="Helical" evidence="8">
    <location>
        <begin position="35"/>
        <end position="54"/>
    </location>
</feature>
<sequence>MSTEENSKQSTTTDTPEATVHQRVEEWLNSATHGLGAILSVIGTVALIVGASQLGDVWKLVSFAIFGASLILLYVASALYHGARHPKLKSAFKTLDHCAIFLLIAGTYTPFLLVNMRGTVGWTLFAVIWSLALTGVVLKVIFKNRFKLARVGIYIAMGWLITFASSDLVANLSETALNLTIAGGLAYTVGVVFYLADRIPYMHAIWHLFVIGGSACHFSAIYFGVLPHMT</sequence>
<feature type="binding site" evidence="7">
    <location>
        <position position="81"/>
    </location>
    <ligand>
        <name>Zn(2+)</name>
        <dbReference type="ChEBI" id="CHEBI:29105"/>
    </ligand>
</feature>
<keyword evidence="7" id="KW-0862">Zinc</keyword>
<proteinExistence type="inferred from homology"/>
<dbReference type="EMBL" id="CP007151">
    <property type="protein sequence ID" value="AHI28173.1"/>
    <property type="molecule type" value="Genomic_DNA"/>
</dbReference>
<feature type="transmembrane region" description="Helical" evidence="8">
    <location>
        <begin position="205"/>
        <end position="225"/>
    </location>
</feature>
<feature type="binding site" evidence="7">
    <location>
        <position position="203"/>
    </location>
    <ligand>
        <name>Zn(2+)</name>
        <dbReference type="ChEBI" id="CHEBI:29105"/>
    </ligand>
</feature>
<dbReference type="KEGG" id="msx:AU14_04740"/>
<evidence type="ECO:0000256" key="1">
    <source>
        <dbReference type="ARBA" id="ARBA00004651"/>
    </source>
</evidence>
<dbReference type="GO" id="GO:0046872">
    <property type="term" value="F:metal ion binding"/>
    <property type="evidence" value="ECO:0007669"/>
    <property type="project" value="UniProtKB-KW"/>
</dbReference>
<comment type="similarity">
    <text evidence="2">Belongs to the UPF0073 (Hly-III) family.</text>
</comment>
<dbReference type="Pfam" id="PF03006">
    <property type="entry name" value="HlyIII"/>
    <property type="match status" value="1"/>
</dbReference>
<gene>
    <name evidence="9" type="ORF">AU14_04740</name>
</gene>
<evidence type="ECO:0000256" key="2">
    <source>
        <dbReference type="ARBA" id="ARBA00008488"/>
    </source>
</evidence>
<feature type="transmembrane region" description="Helical" evidence="8">
    <location>
        <begin position="60"/>
        <end position="82"/>
    </location>
</feature>
<dbReference type="AlphaFoldDB" id="W5YNW7"/>
<evidence type="ECO:0000256" key="5">
    <source>
        <dbReference type="ARBA" id="ARBA00022989"/>
    </source>
</evidence>
<dbReference type="OrthoDB" id="9813689at2"/>
<evidence type="ECO:0000256" key="4">
    <source>
        <dbReference type="ARBA" id="ARBA00022692"/>
    </source>
</evidence>
<keyword evidence="10" id="KW-1185">Reference proteome</keyword>
<keyword evidence="7" id="KW-0479">Metal-binding</keyword>
<organism evidence="9 10">
    <name type="scientific">Marinobacter similis</name>
    <dbReference type="NCBI Taxonomy" id="1420916"/>
    <lineage>
        <taxon>Bacteria</taxon>
        <taxon>Pseudomonadati</taxon>
        <taxon>Pseudomonadota</taxon>
        <taxon>Gammaproteobacteria</taxon>
        <taxon>Pseudomonadales</taxon>
        <taxon>Marinobacteraceae</taxon>
        <taxon>Marinobacter</taxon>
    </lineage>
</organism>
<feature type="transmembrane region" description="Helical" evidence="8">
    <location>
        <begin position="94"/>
        <end position="114"/>
    </location>
</feature>
<dbReference type="PANTHER" id="PTHR20855">
    <property type="entry name" value="ADIPOR/PROGESTIN RECEPTOR-RELATED"/>
    <property type="match status" value="1"/>
</dbReference>
<name>W5YNW7_9GAMM</name>
<feature type="transmembrane region" description="Helical" evidence="8">
    <location>
        <begin position="151"/>
        <end position="170"/>
    </location>
</feature>
<dbReference type="NCBIfam" id="TIGR01065">
    <property type="entry name" value="hlyIII"/>
    <property type="match status" value="1"/>
</dbReference>
<dbReference type="Proteomes" id="UP000061489">
    <property type="component" value="Chromosome"/>
</dbReference>
<dbReference type="GO" id="GO:0140911">
    <property type="term" value="F:pore-forming activity"/>
    <property type="evidence" value="ECO:0007669"/>
    <property type="project" value="InterPro"/>
</dbReference>
<keyword evidence="6 8" id="KW-0472">Membrane</keyword>
<dbReference type="PANTHER" id="PTHR20855:SF3">
    <property type="entry name" value="LD03007P"/>
    <property type="match status" value="1"/>
</dbReference>
<protein>
    <submittedName>
        <fullName evidence="9">Hemolysin D</fullName>
    </submittedName>
</protein>
<reference evidence="9 10" key="1">
    <citation type="journal article" date="2014" name="Genome Announc.">
        <title>Draft Genome Sequences of Marinobacter similis A3d10T and Marinobacter salarius R9SW1T.</title>
        <authorList>
            <person name="Ivanova E.P."/>
            <person name="Ng H.J."/>
            <person name="Webb H.K."/>
            <person name="Feng G."/>
            <person name="Oshima K."/>
            <person name="Hattori M."/>
            <person name="Ohkuma M."/>
            <person name="Sergeev A.F."/>
            <person name="Mikhailov V.V."/>
            <person name="Crawford R.J."/>
            <person name="Sawabe T."/>
        </authorList>
    </citation>
    <scope>NUCLEOTIDE SEQUENCE [LARGE SCALE GENOMIC DNA]</scope>
    <source>
        <strain evidence="9 10">A3d10</strain>
    </source>
</reference>
<dbReference type="HOGENOM" id="CLU_051078_1_0_6"/>
<keyword evidence="4 8" id="KW-0812">Transmembrane</keyword>
<accession>W5YNW7</accession>
<dbReference type="STRING" id="1420916.AU14_04740"/>
<keyword evidence="5 8" id="KW-1133">Transmembrane helix</keyword>
<comment type="subcellular location">
    <subcellularLocation>
        <location evidence="1">Cell membrane</location>
        <topology evidence="1">Multi-pass membrane protein</topology>
    </subcellularLocation>
</comment>
<dbReference type="GO" id="GO:0005886">
    <property type="term" value="C:plasma membrane"/>
    <property type="evidence" value="ECO:0007669"/>
    <property type="project" value="UniProtKB-SubCell"/>
</dbReference>
<evidence type="ECO:0000256" key="7">
    <source>
        <dbReference type="PIRSR" id="PIRSR604254-1"/>
    </source>
</evidence>
<evidence type="ECO:0000256" key="6">
    <source>
        <dbReference type="ARBA" id="ARBA00023136"/>
    </source>
</evidence>
<dbReference type="InterPro" id="IPR005744">
    <property type="entry name" value="Hy-lIII"/>
</dbReference>
<keyword evidence="3" id="KW-1003">Cell membrane</keyword>
<dbReference type="RefSeq" id="WP_041339285.1">
    <property type="nucleotide sequence ID" value="NZ_CP007151.1"/>
</dbReference>